<feature type="domain" description="Suppressor of fused-like" evidence="1">
    <location>
        <begin position="46"/>
        <end position="212"/>
    </location>
</feature>
<dbReference type="RefSeq" id="WP_052504929.1">
    <property type="nucleotide sequence ID" value="NZ_LXEY01000021.1"/>
</dbReference>
<dbReference type="InterPro" id="IPR020941">
    <property type="entry name" value="SUFU-like_domain"/>
</dbReference>
<keyword evidence="3" id="KW-1185">Reference proteome</keyword>
<sequence length="229" mass="26349">MTHFSVSQRNSKVEQFERHLIEALPEHIGQFVDGEPTVLHEMYSDHVHLDIFLWEPTTQRPIWTMVTSGLSAHPMKVPAGAEYYERAELVLTLPGDWPSVPEIQRMPDSRAKRFSWPILVMKHLARMTYLYDTWLGYGHSTRARRTIHQTYPRSEFSGLLMEHVLSMPADAATFVVKDHIVHCLGLYALYPAELQFILEKPHGGAHEMMHRFENASLHEGIFPGRPAIA</sequence>
<proteinExistence type="predicted"/>
<reference evidence="2 3" key="1">
    <citation type="submission" date="2016-04" db="EMBL/GenBank/DDBJ databases">
        <title>First whole genome shotgun sequence of the bacterium Enteractinococcus sp. strain UASWS1574.</title>
        <authorList>
            <person name="Crovadore J."/>
            <person name="Chablais R."/>
            <person name="Lefort F."/>
        </authorList>
    </citation>
    <scope>NUCLEOTIDE SEQUENCE [LARGE SCALE GENOMIC DNA]</scope>
    <source>
        <strain evidence="2 3">UASWS1574</strain>
    </source>
</reference>
<evidence type="ECO:0000313" key="2">
    <source>
        <dbReference type="EMBL" id="OAV59784.1"/>
    </source>
</evidence>
<gene>
    <name evidence="2" type="ORF">A6F49_13500</name>
</gene>
<dbReference type="EMBL" id="LXEY01000021">
    <property type="protein sequence ID" value="OAV59784.1"/>
    <property type="molecule type" value="Genomic_DNA"/>
</dbReference>
<organism evidence="2 3">
    <name type="scientific">Enteractinococcus helveticum</name>
    <dbReference type="NCBI Taxonomy" id="1837282"/>
    <lineage>
        <taxon>Bacteria</taxon>
        <taxon>Bacillati</taxon>
        <taxon>Actinomycetota</taxon>
        <taxon>Actinomycetes</taxon>
        <taxon>Micrococcales</taxon>
        <taxon>Micrococcaceae</taxon>
    </lineage>
</organism>
<dbReference type="Proteomes" id="UP000078292">
    <property type="component" value="Unassembled WGS sequence"/>
</dbReference>
<comment type="caution">
    <text evidence="2">The sequence shown here is derived from an EMBL/GenBank/DDBJ whole genome shotgun (WGS) entry which is preliminary data.</text>
</comment>
<dbReference type="Pfam" id="PF05076">
    <property type="entry name" value="SUFU"/>
    <property type="match status" value="1"/>
</dbReference>
<accession>A0A1B7LX97</accession>
<protein>
    <recommendedName>
        <fullName evidence="1">Suppressor of fused-like domain-containing protein</fullName>
    </recommendedName>
</protein>
<evidence type="ECO:0000313" key="3">
    <source>
        <dbReference type="Proteomes" id="UP000078292"/>
    </source>
</evidence>
<dbReference type="OrthoDB" id="4827574at2"/>
<name>A0A1B7LX97_9MICC</name>
<dbReference type="AlphaFoldDB" id="A0A1B7LX97"/>
<evidence type="ECO:0000259" key="1">
    <source>
        <dbReference type="Pfam" id="PF05076"/>
    </source>
</evidence>
<dbReference type="STRING" id="1837282.A6F49_13500"/>